<name>A0A9P8C699_9HELO</name>
<dbReference type="AlphaFoldDB" id="A0A9P8C699"/>
<reference evidence="3" key="1">
    <citation type="journal article" date="2021" name="IMA Fungus">
        <title>Genomic characterization of three marine fungi, including Emericellopsis atlantica sp. nov. with signatures of a generalist lifestyle and marine biomass degradation.</title>
        <authorList>
            <person name="Hagestad O.C."/>
            <person name="Hou L."/>
            <person name="Andersen J.H."/>
            <person name="Hansen E.H."/>
            <person name="Altermark B."/>
            <person name="Li C."/>
            <person name="Kuhnert E."/>
            <person name="Cox R.J."/>
            <person name="Crous P.W."/>
            <person name="Spatafora J.W."/>
            <person name="Lail K."/>
            <person name="Amirebrahimi M."/>
            <person name="Lipzen A."/>
            <person name="Pangilinan J."/>
            <person name="Andreopoulos W."/>
            <person name="Hayes R.D."/>
            <person name="Ng V."/>
            <person name="Grigoriev I.V."/>
            <person name="Jackson S.A."/>
            <person name="Sutton T.D.S."/>
            <person name="Dobson A.D.W."/>
            <person name="Rama T."/>
        </authorList>
    </citation>
    <scope>NUCLEOTIDE SEQUENCE</scope>
    <source>
        <strain evidence="3">TRa018bII</strain>
    </source>
</reference>
<protein>
    <recommendedName>
        <fullName evidence="2">INO80 complex subunit 3 N-terminal domain-containing protein</fullName>
    </recommendedName>
</protein>
<gene>
    <name evidence="3" type="ORF">BJ875DRAFT_283807</name>
</gene>
<dbReference type="GO" id="GO:0031011">
    <property type="term" value="C:Ino80 complex"/>
    <property type="evidence" value="ECO:0007669"/>
    <property type="project" value="InterPro"/>
</dbReference>
<dbReference type="EMBL" id="MU251443">
    <property type="protein sequence ID" value="KAG9235065.1"/>
    <property type="molecule type" value="Genomic_DNA"/>
</dbReference>
<dbReference type="OrthoDB" id="4095124at2759"/>
<dbReference type="GO" id="GO:0006338">
    <property type="term" value="P:chromatin remodeling"/>
    <property type="evidence" value="ECO:0007669"/>
    <property type="project" value="InterPro"/>
</dbReference>
<dbReference type="InterPro" id="IPR032742">
    <property type="entry name" value="Iec3_N"/>
</dbReference>
<organism evidence="3 4">
    <name type="scientific">Amylocarpus encephaloides</name>
    <dbReference type="NCBI Taxonomy" id="45428"/>
    <lineage>
        <taxon>Eukaryota</taxon>
        <taxon>Fungi</taxon>
        <taxon>Dikarya</taxon>
        <taxon>Ascomycota</taxon>
        <taxon>Pezizomycotina</taxon>
        <taxon>Leotiomycetes</taxon>
        <taxon>Helotiales</taxon>
        <taxon>Helotiales incertae sedis</taxon>
        <taxon>Amylocarpus</taxon>
    </lineage>
</organism>
<dbReference type="Proteomes" id="UP000824998">
    <property type="component" value="Unassembled WGS sequence"/>
</dbReference>
<feature type="domain" description="INO80 complex subunit 3 N-terminal" evidence="2">
    <location>
        <begin position="45"/>
        <end position="86"/>
    </location>
</feature>
<dbReference type="Pfam" id="PF14612">
    <property type="entry name" value="Ino80_Iec3"/>
    <property type="match status" value="1"/>
</dbReference>
<evidence type="ECO:0000313" key="4">
    <source>
        <dbReference type="Proteomes" id="UP000824998"/>
    </source>
</evidence>
<feature type="region of interest" description="Disordered" evidence="1">
    <location>
        <begin position="1"/>
        <end position="27"/>
    </location>
</feature>
<accession>A0A9P8C699</accession>
<evidence type="ECO:0000256" key="1">
    <source>
        <dbReference type="SAM" id="MobiDB-lite"/>
    </source>
</evidence>
<sequence length="87" mass="9947">MGGKTIGHPSLGLNGGDDGPVAEDSHEAGVMAKHVDVDDSKPTYKSFKKKFRKMRIAFDDKMRHSDDWYRREQKAEEQIKRLAQENE</sequence>
<keyword evidence="4" id="KW-1185">Reference proteome</keyword>
<evidence type="ECO:0000313" key="3">
    <source>
        <dbReference type="EMBL" id="KAG9235065.1"/>
    </source>
</evidence>
<proteinExistence type="predicted"/>
<comment type="caution">
    <text evidence="3">The sequence shown here is derived from an EMBL/GenBank/DDBJ whole genome shotgun (WGS) entry which is preliminary data.</text>
</comment>
<evidence type="ECO:0000259" key="2">
    <source>
        <dbReference type="Pfam" id="PF14612"/>
    </source>
</evidence>